<dbReference type="EMBL" id="CP111012">
    <property type="protein sequence ID" value="WAQ93826.1"/>
    <property type="molecule type" value="Genomic_DNA"/>
</dbReference>
<dbReference type="InterPro" id="IPR011992">
    <property type="entry name" value="EF-hand-dom_pair"/>
</dbReference>
<accession>A0ABY7D825</accession>
<keyword evidence="4" id="KW-1185">Reference proteome</keyword>
<dbReference type="InterPro" id="IPR018247">
    <property type="entry name" value="EF_Hand_1_Ca_BS"/>
</dbReference>
<proteinExistence type="predicted"/>
<evidence type="ECO:0000259" key="2">
    <source>
        <dbReference type="PROSITE" id="PS50222"/>
    </source>
</evidence>
<evidence type="ECO:0000313" key="4">
    <source>
        <dbReference type="Proteomes" id="UP001164746"/>
    </source>
</evidence>
<dbReference type="Proteomes" id="UP001164746">
    <property type="component" value="Chromosome 1"/>
</dbReference>
<organism evidence="3 4">
    <name type="scientific">Mya arenaria</name>
    <name type="common">Soft-shell clam</name>
    <dbReference type="NCBI Taxonomy" id="6604"/>
    <lineage>
        <taxon>Eukaryota</taxon>
        <taxon>Metazoa</taxon>
        <taxon>Spiralia</taxon>
        <taxon>Lophotrochozoa</taxon>
        <taxon>Mollusca</taxon>
        <taxon>Bivalvia</taxon>
        <taxon>Autobranchia</taxon>
        <taxon>Heteroconchia</taxon>
        <taxon>Euheterodonta</taxon>
        <taxon>Imparidentia</taxon>
        <taxon>Neoheterodontei</taxon>
        <taxon>Myida</taxon>
        <taxon>Myoidea</taxon>
        <taxon>Myidae</taxon>
        <taxon>Mya</taxon>
    </lineage>
</organism>
<dbReference type="InterPro" id="IPR002048">
    <property type="entry name" value="EF_hand_dom"/>
</dbReference>
<sequence length="191" mass="22486">MLQSQKLEQTMANEFLMTKWRLWYQSLDVNHDKVISLDDVEESRKKFSELHHLSAEEKESTMKSIEQWWEKYIFRGSSGQEITQEQFLNRLNAEFKSNKEKFIKDKRDCFSTILGVIDINHDKFIDQDEFVLCFRAYGHENLTADTDFFNAYKPVDGKVPVKVIVDSWTDFLSSEDSSKESIEKKAFESGV</sequence>
<keyword evidence="1" id="KW-0106">Calcium</keyword>
<gene>
    <name evidence="3" type="ORF">MAR_006297</name>
</gene>
<name>A0ABY7D825_MYAAR</name>
<reference evidence="3" key="1">
    <citation type="submission" date="2022-11" db="EMBL/GenBank/DDBJ databases">
        <title>Centuries of genome instability and evolution in soft-shell clam transmissible cancer (bioRxiv).</title>
        <authorList>
            <person name="Hart S.F.M."/>
            <person name="Yonemitsu M.A."/>
            <person name="Giersch R.M."/>
            <person name="Beal B.F."/>
            <person name="Arriagada G."/>
            <person name="Davis B.W."/>
            <person name="Ostrander E.A."/>
            <person name="Goff S.P."/>
            <person name="Metzger M.J."/>
        </authorList>
    </citation>
    <scope>NUCLEOTIDE SEQUENCE</scope>
    <source>
        <strain evidence="3">MELC-2E11</strain>
        <tissue evidence="3">Siphon/mantle</tissue>
    </source>
</reference>
<evidence type="ECO:0000313" key="3">
    <source>
        <dbReference type="EMBL" id="WAQ93826.1"/>
    </source>
</evidence>
<evidence type="ECO:0000256" key="1">
    <source>
        <dbReference type="ARBA" id="ARBA00022837"/>
    </source>
</evidence>
<dbReference type="PROSITE" id="PS50222">
    <property type="entry name" value="EF_HAND_2"/>
    <property type="match status" value="1"/>
</dbReference>
<dbReference type="Gene3D" id="1.10.238.10">
    <property type="entry name" value="EF-hand"/>
    <property type="match status" value="1"/>
</dbReference>
<feature type="domain" description="EF-hand" evidence="2">
    <location>
        <begin position="105"/>
        <end position="140"/>
    </location>
</feature>
<dbReference type="SUPFAM" id="SSF47473">
    <property type="entry name" value="EF-hand"/>
    <property type="match status" value="1"/>
</dbReference>
<dbReference type="PROSITE" id="PS00018">
    <property type="entry name" value="EF_HAND_1"/>
    <property type="match status" value="2"/>
</dbReference>
<protein>
    <submittedName>
        <fullName evidence="3">SCP-like protein</fullName>
    </submittedName>
</protein>